<comment type="similarity">
    <text evidence="4">Belongs to the WD repeat MDV1/CAF4 family.</text>
</comment>
<evidence type="ECO:0000256" key="6">
    <source>
        <dbReference type="ARBA" id="ARBA00043913"/>
    </source>
</evidence>
<dbReference type="Gene3D" id="2.130.10.10">
    <property type="entry name" value="YVTN repeat-like/Quinoprotein amine dehydrogenase"/>
    <property type="match status" value="1"/>
</dbReference>
<dbReference type="GO" id="GO:1990234">
    <property type="term" value="C:transferase complex"/>
    <property type="evidence" value="ECO:0007669"/>
    <property type="project" value="UniProtKB-ARBA"/>
</dbReference>
<dbReference type="AlphaFoldDB" id="A0A7J6ICF9"/>
<gene>
    <name evidence="8" type="ORF">CGGC5_v016975</name>
</gene>
<dbReference type="Proteomes" id="UP000011096">
    <property type="component" value="Unassembled WGS sequence"/>
</dbReference>
<dbReference type="InterPro" id="IPR001680">
    <property type="entry name" value="WD40_rpt"/>
</dbReference>
<keyword evidence="9" id="KW-1185">Reference proteome</keyword>
<dbReference type="InterPro" id="IPR036322">
    <property type="entry name" value="WD40_repeat_dom_sf"/>
</dbReference>
<dbReference type="PROSITE" id="PS50294">
    <property type="entry name" value="WD_REPEATS_REGION"/>
    <property type="match status" value="1"/>
</dbReference>
<proteinExistence type="inferred from homology"/>
<evidence type="ECO:0000313" key="8">
    <source>
        <dbReference type="EMBL" id="KAF4473932.1"/>
    </source>
</evidence>
<comment type="function">
    <text evidence="6">Involved in mitochondrial fission. Acts as an adapter protein required to form mitochondrial fission complexes. Formation of these complexes is required to promote constriction and fission of the mitochondrial compartment at a late step in mitochondrial division.</text>
</comment>
<evidence type="ECO:0000313" key="9">
    <source>
        <dbReference type="Proteomes" id="UP000011096"/>
    </source>
</evidence>
<dbReference type="PANTHER" id="PTHR22847:SF637">
    <property type="entry name" value="WD REPEAT DOMAIN 5B"/>
    <property type="match status" value="1"/>
</dbReference>
<accession>A0A7J6ICF9</accession>
<reference evidence="8 9" key="1">
    <citation type="submission" date="2012-08" db="EMBL/GenBank/DDBJ databases">
        <authorList>
            <person name="Gan P.H.P."/>
            <person name="Ikeda K."/>
            <person name="Irieda H."/>
            <person name="Narusaka M."/>
            <person name="O'Connell R.J."/>
            <person name="Narusaka Y."/>
            <person name="Takano Y."/>
            <person name="Kubo Y."/>
            <person name="Shirasu K."/>
        </authorList>
    </citation>
    <scope>NUCLEOTIDE SEQUENCE [LARGE SCALE GENOMIC DNA]</scope>
    <source>
        <strain evidence="8 9">Nara gc5</strain>
    </source>
</reference>
<evidence type="ECO:0000256" key="5">
    <source>
        <dbReference type="ARBA" id="ARBA00039789"/>
    </source>
</evidence>
<dbReference type="Pfam" id="PF00400">
    <property type="entry name" value="WD40"/>
    <property type="match status" value="1"/>
</dbReference>
<reference evidence="8 9" key="2">
    <citation type="submission" date="2020-04" db="EMBL/GenBank/DDBJ databases">
        <title>Genome sequencing and assembly of multiple isolates from the Colletotrichum gloeosporioides species complex.</title>
        <authorList>
            <person name="Gan P."/>
            <person name="Shirasu K."/>
        </authorList>
    </citation>
    <scope>NUCLEOTIDE SEQUENCE [LARGE SCALE GENOMIC DNA]</scope>
    <source>
        <strain evidence="8 9">Nara gc5</strain>
    </source>
</reference>
<evidence type="ECO:0000256" key="7">
    <source>
        <dbReference type="PROSITE-ProRule" id="PRU00221"/>
    </source>
</evidence>
<dbReference type="PROSITE" id="PS50082">
    <property type="entry name" value="WD_REPEATS_2"/>
    <property type="match status" value="1"/>
</dbReference>
<dbReference type="GeneID" id="90980627"/>
<dbReference type="InterPro" id="IPR015943">
    <property type="entry name" value="WD40/YVTN_repeat-like_dom_sf"/>
</dbReference>
<dbReference type="OrthoDB" id="3440249at2759"/>
<evidence type="ECO:0000256" key="4">
    <source>
        <dbReference type="ARBA" id="ARBA00038415"/>
    </source>
</evidence>
<name>A0A7J6ICF9_COLFN</name>
<protein>
    <recommendedName>
        <fullName evidence="5">Mitochondrial division protein 1</fullName>
    </recommendedName>
</protein>
<evidence type="ECO:0000256" key="1">
    <source>
        <dbReference type="ARBA" id="ARBA00022574"/>
    </source>
</evidence>
<keyword evidence="3" id="KW-0175">Coiled coil</keyword>
<dbReference type="EMBL" id="ANPB02000011">
    <property type="protein sequence ID" value="KAF4473932.1"/>
    <property type="molecule type" value="Genomic_DNA"/>
</dbReference>
<evidence type="ECO:0000256" key="2">
    <source>
        <dbReference type="ARBA" id="ARBA00022737"/>
    </source>
</evidence>
<dbReference type="SMART" id="SM00320">
    <property type="entry name" value="WD40"/>
    <property type="match status" value="1"/>
</dbReference>
<dbReference type="InParanoid" id="A0A7J6ICF9"/>
<feature type="repeat" description="WD" evidence="7">
    <location>
        <begin position="79"/>
        <end position="120"/>
    </location>
</feature>
<comment type="caution">
    <text evidence="8">The sequence shown here is derived from an EMBL/GenBank/DDBJ whole genome shotgun (WGS) entry which is preliminary data.</text>
</comment>
<dbReference type="PANTHER" id="PTHR22847">
    <property type="entry name" value="WD40 REPEAT PROTEIN"/>
    <property type="match status" value="1"/>
</dbReference>
<sequence>MCQRFKAPTGLGEFIKDASKVIGSFGSMIERTPLQVYGALILFSPVSSRVRQRCWDQRLPNLPRIYGVTSDWDALRQTLEGHTGWVRAVAFSPDGQVVASASGDNTVRLWDAAKGALQQTLEGFTLNLAFDICSRNRLLTDFGAVDVVTGSFTAEPYPTSMIRMASGPEGTTAAGHSCPYI</sequence>
<dbReference type="RefSeq" id="XP_066006783.1">
    <property type="nucleotide sequence ID" value="XM_066153670.1"/>
</dbReference>
<dbReference type="SUPFAM" id="SSF50978">
    <property type="entry name" value="WD40 repeat-like"/>
    <property type="match status" value="1"/>
</dbReference>
<evidence type="ECO:0000256" key="3">
    <source>
        <dbReference type="ARBA" id="ARBA00023054"/>
    </source>
</evidence>
<dbReference type="GO" id="GO:0005634">
    <property type="term" value="C:nucleus"/>
    <property type="evidence" value="ECO:0007669"/>
    <property type="project" value="TreeGrafter"/>
</dbReference>
<keyword evidence="1 7" id="KW-0853">WD repeat</keyword>
<organism evidence="8 9">
    <name type="scientific">Colletotrichum fructicola (strain Nara gc5)</name>
    <name type="common">Anthracnose fungus</name>
    <name type="synonym">Colletotrichum gloeosporioides (strain Nara gc5)</name>
    <dbReference type="NCBI Taxonomy" id="1213859"/>
    <lineage>
        <taxon>Eukaryota</taxon>
        <taxon>Fungi</taxon>
        <taxon>Dikarya</taxon>
        <taxon>Ascomycota</taxon>
        <taxon>Pezizomycotina</taxon>
        <taxon>Sordariomycetes</taxon>
        <taxon>Hypocreomycetidae</taxon>
        <taxon>Glomerellales</taxon>
        <taxon>Glomerellaceae</taxon>
        <taxon>Colletotrichum</taxon>
        <taxon>Colletotrichum gloeosporioides species complex</taxon>
    </lineage>
</organism>
<keyword evidence="2" id="KW-0677">Repeat</keyword>